<protein>
    <submittedName>
        <fullName evidence="3">MaoC/PaaZ C-terminal domain-containing protein</fullName>
    </submittedName>
</protein>
<gene>
    <name evidence="3" type="ORF">ACFOW9_07475</name>
</gene>
<dbReference type="PANTHER" id="PTHR43841:SF1">
    <property type="entry name" value="3-HYDROXYACYL-THIOESTER DEHYDRATASE X"/>
    <property type="match status" value="1"/>
</dbReference>
<name>A0ABV8QYW9_9MICC</name>
<evidence type="ECO:0000313" key="3">
    <source>
        <dbReference type="EMBL" id="MFC4265440.1"/>
    </source>
</evidence>
<evidence type="ECO:0000256" key="1">
    <source>
        <dbReference type="ARBA" id="ARBA00005254"/>
    </source>
</evidence>
<organism evidence="3 4">
    <name type="scientific">Arthrobacter cryoconiti</name>
    <dbReference type="NCBI Taxonomy" id="748907"/>
    <lineage>
        <taxon>Bacteria</taxon>
        <taxon>Bacillati</taxon>
        <taxon>Actinomycetota</taxon>
        <taxon>Actinomycetes</taxon>
        <taxon>Micrococcales</taxon>
        <taxon>Micrococcaceae</taxon>
        <taxon>Arthrobacter</taxon>
    </lineage>
</organism>
<evidence type="ECO:0000313" key="4">
    <source>
        <dbReference type="Proteomes" id="UP001595773"/>
    </source>
</evidence>
<dbReference type="RefSeq" id="WP_326832797.1">
    <property type="nucleotide sequence ID" value="NZ_BAABLL010000005.1"/>
</dbReference>
<dbReference type="InterPro" id="IPR029069">
    <property type="entry name" value="HotDog_dom_sf"/>
</dbReference>
<evidence type="ECO:0000259" key="2">
    <source>
        <dbReference type="Pfam" id="PF01575"/>
    </source>
</evidence>
<comment type="caution">
    <text evidence="3">The sequence shown here is derived from an EMBL/GenBank/DDBJ whole genome shotgun (WGS) entry which is preliminary data.</text>
</comment>
<dbReference type="InterPro" id="IPR002539">
    <property type="entry name" value="MaoC-like_dom"/>
</dbReference>
<dbReference type="EMBL" id="JBHSCQ010000008">
    <property type="protein sequence ID" value="MFC4265440.1"/>
    <property type="molecule type" value="Genomic_DNA"/>
</dbReference>
<dbReference type="Gene3D" id="3.10.129.10">
    <property type="entry name" value="Hotdog Thioesterase"/>
    <property type="match status" value="1"/>
</dbReference>
<feature type="domain" description="MaoC-like" evidence="2">
    <location>
        <begin position="177"/>
        <end position="276"/>
    </location>
</feature>
<dbReference type="Pfam" id="PF01575">
    <property type="entry name" value="MaoC_dehydratas"/>
    <property type="match status" value="1"/>
</dbReference>
<proteinExistence type="inferred from homology"/>
<dbReference type="PRINTS" id="PR01483">
    <property type="entry name" value="FASYNTHASE"/>
</dbReference>
<keyword evidence="4" id="KW-1185">Reference proteome</keyword>
<dbReference type="InterPro" id="IPR003965">
    <property type="entry name" value="Fatty_acid_synthase"/>
</dbReference>
<accession>A0ABV8QYW9</accession>
<dbReference type="PANTHER" id="PTHR43841">
    <property type="entry name" value="3-HYDROXYACYL-THIOESTER DEHYDRATASE HTDX-RELATED"/>
    <property type="match status" value="1"/>
</dbReference>
<reference evidence="4" key="1">
    <citation type="journal article" date="2019" name="Int. J. Syst. Evol. Microbiol.">
        <title>The Global Catalogue of Microorganisms (GCM) 10K type strain sequencing project: providing services to taxonomists for standard genome sequencing and annotation.</title>
        <authorList>
            <consortium name="The Broad Institute Genomics Platform"/>
            <consortium name="The Broad Institute Genome Sequencing Center for Infectious Disease"/>
            <person name="Wu L."/>
            <person name="Ma J."/>
        </authorList>
    </citation>
    <scope>NUCLEOTIDE SEQUENCE [LARGE SCALE GENOMIC DNA]</scope>
    <source>
        <strain evidence="4">CGMCC 1.10698</strain>
    </source>
</reference>
<dbReference type="SUPFAM" id="SSF54637">
    <property type="entry name" value="Thioesterase/thiol ester dehydrase-isomerase"/>
    <property type="match status" value="2"/>
</dbReference>
<dbReference type="Proteomes" id="UP001595773">
    <property type="component" value="Unassembled WGS sequence"/>
</dbReference>
<sequence length="314" mass="34418">MDQYLNEMPLLSKLYLNAASSAAKQRLLRATPVVALPSRAVEVRGVKADLKKLTEFAHLMGMPARDVLPSGYIHALTFPAAMSVMVQDDFPLPLLGMIHLSNQVDHFAPVHFEQSLTVRAWARNLTGHRSGTQVQIVVEVLSDSGLELLWRGVSTYLAKGIYLPGLDKPNHQFASGERPMFSAPKPTAQWHLGVDTGRAYAAVSGDFNPIHLSVISAKALGLRRSIAHGMYAASRVLADIATQRPDTFNWEIFFESPMFLPATVSLHIADVVADDGGWAKSEFTAWNAHTARPYFHGFVGAGLSTRARETVAFE</sequence>
<comment type="similarity">
    <text evidence="1">Belongs to the enoyl-CoA hydratase/isomerase family.</text>
</comment>